<evidence type="ECO:0000256" key="4">
    <source>
        <dbReference type="ARBA" id="ARBA00022759"/>
    </source>
</evidence>
<keyword evidence="6" id="KW-0227">DNA damage</keyword>
<dbReference type="Proteomes" id="UP001164653">
    <property type="component" value="Chromosome"/>
</dbReference>
<reference evidence="7" key="1">
    <citation type="submission" date="2022-11" db="EMBL/GenBank/DDBJ databases">
        <title>Dyadobacter pollutisoli sp. nov., isolated from plastic dumped soil.</title>
        <authorList>
            <person name="Kim J.M."/>
            <person name="Kim K.R."/>
            <person name="Lee J.K."/>
            <person name="Hao L."/>
            <person name="Jeon C.O."/>
        </authorList>
    </citation>
    <scope>NUCLEOTIDE SEQUENCE</scope>
    <source>
        <strain evidence="7">U1</strain>
    </source>
</reference>
<evidence type="ECO:0000256" key="3">
    <source>
        <dbReference type="ARBA" id="ARBA00022722"/>
    </source>
</evidence>
<feature type="binding site" evidence="6">
    <location>
        <position position="119"/>
    </location>
    <ligand>
        <name>Mg(2+)</name>
        <dbReference type="ChEBI" id="CHEBI:18420"/>
    </ligand>
</feature>
<keyword evidence="2 6" id="KW-0963">Cytoplasm</keyword>
<dbReference type="Pfam" id="PF04493">
    <property type="entry name" value="Endonuclease_5"/>
    <property type="match status" value="1"/>
</dbReference>
<dbReference type="EMBL" id="CP112998">
    <property type="protein sequence ID" value="WAC10237.1"/>
    <property type="molecule type" value="Genomic_DNA"/>
</dbReference>
<evidence type="ECO:0000256" key="2">
    <source>
        <dbReference type="ARBA" id="ARBA00022490"/>
    </source>
</evidence>
<evidence type="ECO:0000256" key="5">
    <source>
        <dbReference type="ARBA" id="ARBA00022801"/>
    </source>
</evidence>
<keyword evidence="5 6" id="KW-0378">Hydrolase</keyword>
<evidence type="ECO:0000256" key="1">
    <source>
        <dbReference type="ARBA" id="ARBA00004496"/>
    </source>
</evidence>
<dbReference type="GO" id="GO:0003727">
    <property type="term" value="F:single-stranded RNA binding"/>
    <property type="evidence" value="ECO:0007669"/>
    <property type="project" value="TreeGrafter"/>
</dbReference>
<dbReference type="KEGG" id="dpf:ON006_21050"/>
<comment type="similarity">
    <text evidence="6">Belongs to the endonuclease V family.</text>
</comment>
<protein>
    <recommendedName>
        <fullName evidence="6">Endonuclease V</fullName>
        <ecNumber evidence="6">3.1.21.7</ecNumber>
    </recommendedName>
    <alternativeName>
        <fullName evidence="6">Deoxyinosine 3'endonuclease</fullName>
    </alternativeName>
    <alternativeName>
        <fullName evidence="6">Deoxyribonuclease V</fullName>
        <shortName evidence="6">DNase V</shortName>
    </alternativeName>
</protein>
<dbReference type="InterPro" id="IPR007581">
    <property type="entry name" value="Endonuclease-V"/>
</dbReference>
<accession>A0A9E8N823</accession>
<evidence type="ECO:0000313" key="8">
    <source>
        <dbReference type="Proteomes" id="UP001164653"/>
    </source>
</evidence>
<sequence length="246" mass="27252">MPVISAEMPDTPESNYDRLTIAEATAIQKDLRSKLSLIPLEKPVRTIAGADISLSLYSQTVYAGIVILSYPKLQVVAYSLVKGNTNFPYVPGYLAFREIPSILKAFEQMPVKPDLIMFDGNGILHKRRMGIASHFGVLTDTVTMGCAKKKLAGLYTEPGETKGQFTAVTDSGETIGFAVRSKNNVKPVFISPGHQMSLQDSLDIAFKCIGKHRLPEPTRKAHEYVNLFRTGALQEGYHEVDEWKLF</sequence>
<name>A0A9E8N823_9BACT</name>
<dbReference type="GO" id="GO:0016891">
    <property type="term" value="F:RNA endonuclease activity producing 5'-phosphomonoesters, hydrolytic mechanism"/>
    <property type="evidence" value="ECO:0007669"/>
    <property type="project" value="TreeGrafter"/>
</dbReference>
<dbReference type="PANTHER" id="PTHR28511">
    <property type="entry name" value="ENDONUCLEASE V"/>
    <property type="match status" value="1"/>
</dbReference>
<dbReference type="Gene3D" id="3.30.2170.10">
    <property type="entry name" value="archaeoglobus fulgidus dsm 4304 superfamily"/>
    <property type="match status" value="1"/>
</dbReference>
<feature type="binding site" evidence="6">
    <location>
        <position position="51"/>
    </location>
    <ligand>
        <name>Mg(2+)</name>
        <dbReference type="ChEBI" id="CHEBI:18420"/>
    </ligand>
</feature>
<evidence type="ECO:0000313" key="7">
    <source>
        <dbReference type="EMBL" id="WAC10237.1"/>
    </source>
</evidence>
<dbReference type="AlphaFoldDB" id="A0A9E8N823"/>
<keyword evidence="3 6" id="KW-0540">Nuclease</keyword>
<comment type="subcellular location">
    <subcellularLocation>
        <location evidence="1 6">Cytoplasm</location>
    </subcellularLocation>
</comment>
<dbReference type="GO" id="GO:0000287">
    <property type="term" value="F:magnesium ion binding"/>
    <property type="evidence" value="ECO:0007669"/>
    <property type="project" value="UniProtKB-UniRule"/>
</dbReference>
<dbReference type="GO" id="GO:0005737">
    <property type="term" value="C:cytoplasm"/>
    <property type="evidence" value="ECO:0007669"/>
    <property type="project" value="UniProtKB-SubCell"/>
</dbReference>
<comment type="function">
    <text evidence="6">DNA repair enzyme involved in the repair of deaminated bases. Selectively cleaves double-stranded DNA at the second phosphodiester bond 3' to a deoxyinosine leaving behind the intact lesion on the nicked DNA.</text>
</comment>
<dbReference type="CDD" id="cd06559">
    <property type="entry name" value="Endonuclease_V"/>
    <property type="match status" value="1"/>
</dbReference>
<comment type="cofactor">
    <cofactor evidence="6">
        <name>Mg(2+)</name>
        <dbReference type="ChEBI" id="CHEBI:18420"/>
    </cofactor>
</comment>
<keyword evidence="6" id="KW-0234">DNA repair</keyword>
<dbReference type="PANTHER" id="PTHR28511:SF1">
    <property type="entry name" value="ENDONUCLEASE V"/>
    <property type="match status" value="1"/>
</dbReference>
<gene>
    <name evidence="6 7" type="primary">nfi</name>
    <name evidence="7" type="ORF">ON006_21050</name>
</gene>
<organism evidence="7 8">
    <name type="scientific">Dyadobacter pollutisoli</name>
    <dbReference type="NCBI Taxonomy" id="2910158"/>
    <lineage>
        <taxon>Bacteria</taxon>
        <taxon>Pseudomonadati</taxon>
        <taxon>Bacteroidota</taxon>
        <taxon>Cytophagia</taxon>
        <taxon>Cytophagales</taxon>
        <taxon>Spirosomataceae</taxon>
        <taxon>Dyadobacter</taxon>
    </lineage>
</organism>
<evidence type="ECO:0000256" key="6">
    <source>
        <dbReference type="HAMAP-Rule" id="MF_00801"/>
    </source>
</evidence>
<dbReference type="GO" id="GO:0006281">
    <property type="term" value="P:DNA repair"/>
    <property type="evidence" value="ECO:0007669"/>
    <property type="project" value="UniProtKB-UniRule"/>
</dbReference>
<keyword evidence="8" id="KW-1185">Reference proteome</keyword>
<proteinExistence type="inferred from homology"/>
<dbReference type="EC" id="3.1.21.7" evidence="6"/>
<dbReference type="RefSeq" id="WP_244823829.1">
    <property type="nucleotide sequence ID" value="NZ_CP112998.1"/>
</dbReference>
<keyword evidence="6" id="KW-0460">Magnesium</keyword>
<dbReference type="NCBIfam" id="NF008629">
    <property type="entry name" value="PRK11617.1"/>
    <property type="match status" value="1"/>
</dbReference>
<dbReference type="HAMAP" id="MF_00801">
    <property type="entry name" value="Endonuclease_5"/>
    <property type="match status" value="1"/>
</dbReference>
<keyword evidence="6" id="KW-0479">Metal-binding</keyword>
<dbReference type="GO" id="GO:0043737">
    <property type="term" value="F:deoxyribonuclease V activity"/>
    <property type="evidence" value="ECO:0007669"/>
    <property type="project" value="UniProtKB-UniRule"/>
</dbReference>
<comment type="catalytic activity">
    <reaction evidence="6">
        <text>Endonucleolytic cleavage at apurinic or apyrimidinic sites to products with a 5'-phosphate.</text>
        <dbReference type="EC" id="3.1.21.7"/>
    </reaction>
</comment>
<keyword evidence="4 6" id="KW-0255">Endonuclease</keyword>
<feature type="site" description="Interaction with target DNA" evidence="6">
    <location>
        <position position="89"/>
    </location>
</feature>